<organism evidence="1 2">
    <name type="scientific">Neonectria magnoliae</name>
    <dbReference type="NCBI Taxonomy" id="2732573"/>
    <lineage>
        <taxon>Eukaryota</taxon>
        <taxon>Fungi</taxon>
        <taxon>Dikarya</taxon>
        <taxon>Ascomycota</taxon>
        <taxon>Pezizomycotina</taxon>
        <taxon>Sordariomycetes</taxon>
        <taxon>Hypocreomycetidae</taxon>
        <taxon>Hypocreales</taxon>
        <taxon>Nectriaceae</taxon>
        <taxon>Neonectria</taxon>
    </lineage>
</organism>
<sequence>MQGHEVSAQQGFDYDVLAELGKLPKEPHKLADQCMTTSSLLGYSLGNGYSLLLGKK</sequence>
<keyword evidence="2" id="KW-1185">Reference proteome</keyword>
<protein>
    <submittedName>
        <fullName evidence="1">Uncharacterized protein</fullName>
    </submittedName>
</protein>
<comment type="caution">
    <text evidence="1">The sequence shown here is derived from an EMBL/GenBank/DDBJ whole genome shotgun (WGS) entry which is preliminary data.</text>
</comment>
<accession>A0ABR1IBN0</accession>
<reference evidence="1 2" key="1">
    <citation type="journal article" date="2025" name="Microbiol. Resour. Announc.">
        <title>Draft genome sequences for Neonectria magnoliae and Neonectria punicea, canker pathogens of Liriodendron tulipifera and Acer saccharum in West Virginia.</title>
        <authorList>
            <person name="Petronek H.M."/>
            <person name="Kasson M.T."/>
            <person name="Metheny A.M."/>
            <person name="Stauder C.M."/>
            <person name="Lovett B."/>
            <person name="Lynch S.C."/>
            <person name="Garnas J.R."/>
            <person name="Kasson L.R."/>
            <person name="Stajich J.E."/>
        </authorList>
    </citation>
    <scope>NUCLEOTIDE SEQUENCE [LARGE SCALE GENOMIC DNA]</scope>
    <source>
        <strain evidence="1 2">NRRL 64651</strain>
    </source>
</reference>
<name>A0ABR1IBN0_9HYPO</name>
<dbReference type="EMBL" id="JAZAVK010000019">
    <property type="protein sequence ID" value="KAK7430415.1"/>
    <property type="molecule type" value="Genomic_DNA"/>
</dbReference>
<dbReference type="Proteomes" id="UP001498421">
    <property type="component" value="Unassembled WGS sequence"/>
</dbReference>
<gene>
    <name evidence="1" type="ORF">QQZ08_002934</name>
</gene>
<feature type="non-terminal residue" evidence="1">
    <location>
        <position position="56"/>
    </location>
</feature>
<evidence type="ECO:0000313" key="1">
    <source>
        <dbReference type="EMBL" id="KAK7430415.1"/>
    </source>
</evidence>
<proteinExistence type="predicted"/>
<evidence type="ECO:0000313" key="2">
    <source>
        <dbReference type="Proteomes" id="UP001498421"/>
    </source>
</evidence>